<dbReference type="Pfam" id="PF18741">
    <property type="entry name" value="MTES_1575"/>
    <property type="match status" value="1"/>
</dbReference>
<dbReference type="Gene3D" id="3.40.960.10">
    <property type="entry name" value="VSR Endonuclease"/>
    <property type="match status" value="1"/>
</dbReference>
<protein>
    <recommendedName>
        <fullName evidence="11">AAA+ ATPase domain-containing protein</fullName>
    </recommendedName>
</protein>
<evidence type="ECO:0000259" key="6">
    <source>
        <dbReference type="Pfam" id="PF13086"/>
    </source>
</evidence>
<gene>
    <name evidence="9" type="ORF">COT27_00995</name>
</gene>
<sequence length="1605" mass="184781">MNYQKKFDARAYWATKPYCTVCKKHKVKSGTICYECKKESMKKQEITTKDEIIEKDSVVSFETGPTEESEPSLQTFTKSRVRIISDEAKNKIVRLFTYLEKALALDDSVVRDFRTTTIAPSPWWLADYPRDVENLYIRPFDTEKVADNLQIGAWLKVEKRSIKPAPNLPNELIEWINEVNPADTPTAKEKIDRKVRFDDDNTRVSDFKKFRKEYEQGDVAPESISDWVVLSLDKLPEAIEVKYVEDKWIEHPELEELLSGYVENEWRPWADKVSKIYKANLLYDQLFALRLLLKNEGDSYELLLGHGLLTWKHRAVGSIYAPIFLTPLTLDFDASKRTIEISPDPMFRGFVEISSLYETDNPAEMDLITWSDRINASPFDFWHLETLKAQSRTLINYISTESEDRFEDDIISAPEVTKTPGIWNSPVIFARKRNNDLWSKYAGIIRRDIEQNSVEPTEFITDLVGEYEEINRETGLGNEENLKDVSIKEAELFFPLPWNDEQKRIAERLDANYGVVVKGPPGTGKSHTIANLISRFLSQGKSVLVTAQTSKALEVLRDKLPKNIRSLAVSQLHQTAKRDDVLQQSISEISSNLGERQTKFSESRAETIRKELARVREEKATLANQIRKYILTDSNEKIEIDGEEIKPIEAAKLIREHVEHSDLAWFTDKIHFDTQLNFSEEDLQESYRLLLDLRSEDRNLFKFELPAISSLPNEGVVFSAFASYREFNTKAKVSNKVFGNSETNFNREALSNLWEMLSNARKVLASINKDYEQEIFETCTISQNEREKWNAVLSKILEKIQIIGKSKNKIIGHDISGETSLPPNDLLEAIDTLKAKVLNKAKLGTFGKLLLSVNAKRILESYTVDGCSPDNSERVEILREVVLAQIAEKEIKILLNQSFSTLKVSPELQKDHIDLIQLEVLIVNLQRLTNYHEDFSAIDDSFKKVKQLADLSFTKKSDIEIAIELIASHVAKFEIANLENSFSEWIGVLENVDHDNRHEITDKLIEAIKKRNTTGWKNASGELILLIDKKSNAVRLNEIAEKIKKYSPNLYQDITGLVDQKQKFECPDNLILAWKISRLESWLNNIHDHVDIDSLQSQLERLTEREHELNSDLVTILAWQRQIDKVSKPQRDALMAWSQAIKKYGRGKGKHAHRYLHDAQEALKQAKNAVPVWILPLHRAAQMFSEPKAGMFDVVIFDEASQCDIRGLTIGYLGKKLLVVGDPDQISPAGIFQDMEKHFELTSRFLFDIPHGNTFLINSSFFDLAETRIPNMIQLNEHFRCVPEIIAFSNHYIYDAKLKPLRHPHPKGLLKPALVPVFIENGYQNTNNKVNEPEAKAIVEKLVECLNNPNYQKRPNGSLCTFGIISLLAEDQAKYIKDLILRHPQIGEKVIEERNITCGDAYAFQGDERDVMFLSMVKALNSDDLNDTVKALVDKGTKQRFNVAATRARDQVFLYHSIPLKEFRNQDDWRFKLLNWFYNPMTEELKTGREALKREFDSGRASQFSFDVGNLLIDRGYQVLPEYPVIGRRIDLVVQGENTRLAIECDGDQYHTFENFEEDWNRQRQLERAGWVFWRVAGSAFYCHKKKALDSLWRKLNELGIKPII</sequence>
<dbReference type="InterPro" id="IPR027417">
    <property type="entry name" value="P-loop_NTPase"/>
</dbReference>
<comment type="caution">
    <text evidence="9">The sequence shown here is derived from an EMBL/GenBank/DDBJ whole genome shotgun (WGS) entry which is preliminary data.</text>
</comment>
<proteinExistence type="inferred from homology"/>
<feature type="domain" description="DNA2/NAM7 helicase helicase" evidence="6">
    <location>
        <begin position="499"/>
        <end position="779"/>
    </location>
</feature>
<dbReference type="InterPro" id="IPR041677">
    <property type="entry name" value="DNA2/NAM7_AAA_11"/>
</dbReference>
<dbReference type="InterPro" id="IPR049468">
    <property type="entry name" value="Restrct_endonuc-II-like_dom"/>
</dbReference>
<dbReference type="GO" id="GO:0005524">
    <property type="term" value="F:ATP binding"/>
    <property type="evidence" value="ECO:0007669"/>
    <property type="project" value="UniProtKB-KW"/>
</dbReference>
<feature type="domain" description="DNA2/NAM7 helicase-like C-terminal" evidence="7">
    <location>
        <begin position="1261"/>
        <end position="1454"/>
    </location>
</feature>
<reference evidence="10" key="1">
    <citation type="submission" date="2017-09" db="EMBL/GenBank/DDBJ databases">
        <title>Depth-based differentiation of microbial function through sediment-hosted aquifers and enrichment of novel symbionts in the deep terrestrial subsurface.</title>
        <authorList>
            <person name="Probst A.J."/>
            <person name="Ladd B."/>
            <person name="Jarett J.K."/>
            <person name="Geller-Mcgrath D.E."/>
            <person name="Sieber C.M.K."/>
            <person name="Emerson J.B."/>
            <person name="Anantharaman K."/>
            <person name="Thomas B.C."/>
            <person name="Malmstrom R."/>
            <person name="Stieglmeier M."/>
            <person name="Klingl A."/>
            <person name="Woyke T."/>
            <person name="Ryan C.M."/>
            <person name="Banfield J.F."/>
        </authorList>
    </citation>
    <scope>NUCLEOTIDE SEQUENCE [LARGE SCALE GENOMIC DNA]</scope>
</reference>
<accession>A0A2M6XT65</accession>
<dbReference type="InterPro" id="IPR011335">
    <property type="entry name" value="Restrct_endonuc-II-like"/>
</dbReference>
<dbReference type="Pfam" id="PF13087">
    <property type="entry name" value="AAA_12"/>
    <property type="match status" value="1"/>
</dbReference>
<dbReference type="Gene3D" id="3.40.50.300">
    <property type="entry name" value="P-loop containing nucleotide triphosphate hydrolases"/>
    <property type="match status" value="3"/>
</dbReference>
<keyword evidence="4" id="KW-0347">Helicase</keyword>
<evidence type="ECO:0008006" key="11">
    <source>
        <dbReference type="Google" id="ProtNLM"/>
    </source>
</evidence>
<dbReference type="Proteomes" id="UP000230586">
    <property type="component" value="Unassembled WGS sequence"/>
</dbReference>
<evidence type="ECO:0000256" key="4">
    <source>
        <dbReference type="ARBA" id="ARBA00022806"/>
    </source>
</evidence>
<evidence type="ECO:0000259" key="8">
    <source>
        <dbReference type="Pfam" id="PF18741"/>
    </source>
</evidence>
<dbReference type="SUPFAM" id="SSF52540">
    <property type="entry name" value="P-loop containing nucleoside triphosphate hydrolases"/>
    <property type="match status" value="1"/>
</dbReference>
<keyword evidence="5" id="KW-0067">ATP-binding</keyword>
<evidence type="ECO:0000256" key="3">
    <source>
        <dbReference type="ARBA" id="ARBA00022801"/>
    </source>
</evidence>
<keyword evidence="3" id="KW-0378">Hydrolase</keyword>
<evidence type="ECO:0000256" key="1">
    <source>
        <dbReference type="ARBA" id="ARBA00007913"/>
    </source>
</evidence>
<dbReference type="SUPFAM" id="SSF52980">
    <property type="entry name" value="Restriction endonuclease-like"/>
    <property type="match status" value="1"/>
</dbReference>
<dbReference type="InterPro" id="IPR047187">
    <property type="entry name" value="SF1_C_Upf1"/>
</dbReference>
<organism evidence="9 10">
    <name type="scientific">Candidatus Kuenenbacteria bacterium CG08_land_8_20_14_0_20_37_23</name>
    <dbReference type="NCBI Taxonomy" id="1974617"/>
    <lineage>
        <taxon>Bacteria</taxon>
        <taxon>Candidatus Kueneniibacteriota</taxon>
    </lineage>
</organism>
<dbReference type="Pfam" id="PF13086">
    <property type="entry name" value="AAA_11"/>
    <property type="match status" value="1"/>
</dbReference>
<dbReference type="PANTHER" id="PTHR43788">
    <property type="entry name" value="DNA2/NAM7 HELICASE FAMILY MEMBER"/>
    <property type="match status" value="1"/>
</dbReference>
<name>A0A2M6XT65_9BACT</name>
<evidence type="ECO:0000259" key="7">
    <source>
        <dbReference type="Pfam" id="PF13087"/>
    </source>
</evidence>
<evidence type="ECO:0000313" key="9">
    <source>
        <dbReference type="EMBL" id="PIU10835.1"/>
    </source>
</evidence>
<evidence type="ECO:0000313" key="10">
    <source>
        <dbReference type="Proteomes" id="UP000230586"/>
    </source>
</evidence>
<evidence type="ECO:0000256" key="5">
    <source>
        <dbReference type="ARBA" id="ARBA00022840"/>
    </source>
</evidence>
<dbReference type="GO" id="GO:0043139">
    <property type="term" value="F:5'-3' DNA helicase activity"/>
    <property type="evidence" value="ECO:0007669"/>
    <property type="project" value="TreeGrafter"/>
</dbReference>
<dbReference type="InterPro" id="IPR050534">
    <property type="entry name" value="Coronavir_polyprotein_1ab"/>
</dbReference>
<dbReference type="PANTHER" id="PTHR43788:SF8">
    <property type="entry name" value="DNA-BINDING PROTEIN SMUBP-2"/>
    <property type="match status" value="1"/>
</dbReference>
<dbReference type="CDD" id="cd18808">
    <property type="entry name" value="SF1_C_Upf1"/>
    <property type="match status" value="1"/>
</dbReference>
<dbReference type="EMBL" id="PEXX01000020">
    <property type="protein sequence ID" value="PIU10835.1"/>
    <property type="molecule type" value="Genomic_DNA"/>
</dbReference>
<evidence type="ECO:0000256" key="2">
    <source>
        <dbReference type="ARBA" id="ARBA00022741"/>
    </source>
</evidence>
<dbReference type="InterPro" id="IPR041679">
    <property type="entry name" value="DNA2/NAM7-like_C"/>
</dbReference>
<keyword evidence="2" id="KW-0547">Nucleotide-binding</keyword>
<comment type="similarity">
    <text evidence="1">Belongs to the DNA2/NAM7 helicase family.</text>
</comment>
<feature type="domain" description="Restriction endonuclease type II-like" evidence="8">
    <location>
        <begin position="1504"/>
        <end position="1596"/>
    </location>
</feature>
<dbReference type="GO" id="GO:0016787">
    <property type="term" value="F:hydrolase activity"/>
    <property type="evidence" value="ECO:0007669"/>
    <property type="project" value="UniProtKB-KW"/>
</dbReference>